<protein>
    <recommendedName>
        <fullName evidence="3">BTB domain-containing protein</fullName>
    </recommendedName>
</protein>
<organism evidence="1 2">
    <name type="scientific">Saccharata proteae CBS 121410</name>
    <dbReference type="NCBI Taxonomy" id="1314787"/>
    <lineage>
        <taxon>Eukaryota</taxon>
        <taxon>Fungi</taxon>
        <taxon>Dikarya</taxon>
        <taxon>Ascomycota</taxon>
        <taxon>Pezizomycotina</taxon>
        <taxon>Dothideomycetes</taxon>
        <taxon>Dothideomycetes incertae sedis</taxon>
        <taxon>Botryosphaeriales</taxon>
        <taxon>Saccharataceae</taxon>
        <taxon>Saccharata</taxon>
    </lineage>
</organism>
<dbReference type="Proteomes" id="UP000799776">
    <property type="component" value="Unassembled WGS sequence"/>
</dbReference>
<proteinExistence type="predicted"/>
<sequence>MAESAENTPSVETLESLLAGFRVGPMTIEFDSFGDVELLLWSTESDPDNSSEDRRFIVSSKAMSFCCDAWHRMLRPDGGFKESQPCKERRKIRLPDDDVDALEILLRIAHLQFDLVPQTPDFCLLVKVAILVEKYDAAKLVSPWKNAWIKPFENRVDENGFEQWLTIAYAFGFKDEFQRVANRLVREAHWSPLRKCLSSGTFAIDTSEPDSYMPSDIIDRVLTAQRQTITRLLKVAYDTVDLFKNSQPLDCPVHSVCKQQNDRFNCDSSMLGSLTIGLQQIGLLPNRKDASEITLSVSNLAGLLKILRILSPHDSRPSICATPSRPCNVIGPIQKEVQDILNTIPSAVSESDLRHMERQQTKYPRG</sequence>
<accession>A0A9P4LVG1</accession>
<evidence type="ECO:0000313" key="1">
    <source>
        <dbReference type="EMBL" id="KAF2087450.1"/>
    </source>
</evidence>
<evidence type="ECO:0000313" key="2">
    <source>
        <dbReference type="Proteomes" id="UP000799776"/>
    </source>
</evidence>
<name>A0A9P4LVG1_9PEZI</name>
<keyword evidence="2" id="KW-1185">Reference proteome</keyword>
<reference evidence="1" key="1">
    <citation type="journal article" date="2020" name="Stud. Mycol.">
        <title>101 Dothideomycetes genomes: a test case for predicting lifestyles and emergence of pathogens.</title>
        <authorList>
            <person name="Haridas S."/>
            <person name="Albert R."/>
            <person name="Binder M."/>
            <person name="Bloem J."/>
            <person name="Labutti K."/>
            <person name="Salamov A."/>
            <person name="Andreopoulos B."/>
            <person name="Baker S."/>
            <person name="Barry K."/>
            <person name="Bills G."/>
            <person name="Bluhm B."/>
            <person name="Cannon C."/>
            <person name="Castanera R."/>
            <person name="Culley D."/>
            <person name="Daum C."/>
            <person name="Ezra D."/>
            <person name="Gonzalez J."/>
            <person name="Henrissat B."/>
            <person name="Kuo A."/>
            <person name="Liang C."/>
            <person name="Lipzen A."/>
            <person name="Lutzoni F."/>
            <person name="Magnuson J."/>
            <person name="Mondo S."/>
            <person name="Nolan M."/>
            <person name="Ohm R."/>
            <person name="Pangilinan J."/>
            <person name="Park H.-J."/>
            <person name="Ramirez L."/>
            <person name="Alfaro M."/>
            <person name="Sun H."/>
            <person name="Tritt A."/>
            <person name="Yoshinaga Y."/>
            <person name="Zwiers L.-H."/>
            <person name="Turgeon B."/>
            <person name="Goodwin S."/>
            <person name="Spatafora J."/>
            <person name="Crous P."/>
            <person name="Grigoriev I."/>
        </authorList>
    </citation>
    <scope>NUCLEOTIDE SEQUENCE</scope>
    <source>
        <strain evidence="1">CBS 121410</strain>
    </source>
</reference>
<gene>
    <name evidence="1" type="ORF">K490DRAFT_65837</name>
</gene>
<dbReference type="AlphaFoldDB" id="A0A9P4LVG1"/>
<dbReference type="EMBL" id="ML978720">
    <property type="protein sequence ID" value="KAF2087450.1"/>
    <property type="molecule type" value="Genomic_DNA"/>
</dbReference>
<dbReference type="OrthoDB" id="5275938at2759"/>
<evidence type="ECO:0008006" key="3">
    <source>
        <dbReference type="Google" id="ProtNLM"/>
    </source>
</evidence>
<comment type="caution">
    <text evidence="1">The sequence shown here is derived from an EMBL/GenBank/DDBJ whole genome shotgun (WGS) entry which is preliminary data.</text>
</comment>